<dbReference type="AlphaFoldDB" id="A0A0B5DTB7"/>
<reference evidence="3" key="1">
    <citation type="submission" date="2014-09" db="EMBL/GenBank/DDBJ databases">
        <title>Sequence of the Streptomyces nodosus genome.</title>
        <authorList>
            <person name="Sweeney P."/>
            <person name="Stephens N."/>
            <person name="Murphy C."/>
            <person name="Caffrey P."/>
        </authorList>
    </citation>
    <scope>NUCLEOTIDE SEQUENCE [LARGE SCALE GENOMIC DNA]</scope>
    <source>
        <strain evidence="3">ATCC 14899</strain>
    </source>
</reference>
<dbReference type="RefSeq" id="WP_043445257.1">
    <property type="nucleotide sequence ID" value="NZ_CP009313.1"/>
</dbReference>
<evidence type="ECO:0000313" key="4">
    <source>
        <dbReference type="Proteomes" id="UP000325763"/>
    </source>
</evidence>
<dbReference type="EMBL" id="CP009313">
    <property type="protein sequence ID" value="AJE43342.1"/>
    <property type="molecule type" value="Genomic_DNA"/>
</dbReference>
<name>A0A0B5DTB7_9ACTN</name>
<reference evidence="2 4" key="3">
    <citation type="submission" date="2017-09" db="EMBL/GenBank/DDBJ databases">
        <title>Streptomyces genome completion.</title>
        <authorList>
            <person name="Lee N."/>
            <person name="Cho B.-K."/>
        </authorList>
    </citation>
    <scope>NUCLEOTIDE SEQUENCE [LARGE SCALE GENOMIC DNA]</scope>
    <source>
        <strain evidence="2 4">ATCC 14899</strain>
    </source>
</reference>
<evidence type="ECO:0000313" key="1">
    <source>
        <dbReference type="EMBL" id="AJE43342.1"/>
    </source>
</evidence>
<protein>
    <submittedName>
        <fullName evidence="1">Uncharacterized protein</fullName>
    </submittedName>
</protein>
<gene>
    <name evidence="2" type="ORF">CP978_27685</name>
    <name evidence="1" type="ORF">SNOD_27395</name>
</gene>
<dbReference type="HOGENOM" id="CLU_2588295_0_0_11"/>
<sequence length="80" mass="9035">MKPIEEIKELAQEFIDGRDRSMRLVGKIENILISEFLDADLYEKLTEAVSLYRPGEGLPYYSEQDMKEALEGALGIGPNS</sequence>
<evidence type="ECO:0000313" key="3">
    <source>
        <dbReference type="Proteomes" id="UP000031526"/>
    </source>
</evidence>
<evidence type="ECO:0000313" key="2">
    <source>
        <dbReference type="EMBL" id="QEV41838.1"/>
    </source>
</evidence>
<proteinExistence type="predicted"/>
<keyword evidence="3" id="KW-1185">Reference proteome</keyword>
<accession>A0A0B5DTB7</accession>
<organism evidence="1 3">
    <name type="scientific">Streptomyces nodosus</name>
    <dbReference type="NCBI Taxonomy" id="40318"/>
    <lineage>
        <taxon>Bacteria</taxon>
        <taxon>Bacillati</taxon>
        <taxon>Actinomycetota</taxon>
        <taxon>Actinomycetes</taxon>
        <taxon>Kitasatosporales</taxon>
        <taxon>Streptomycetaceae</taxon>
        <taxon>Streptomyces</taxon>
    </lineage>
</organism>
<reference evidence="1 3" key="2">
    <citation type="journal article" date="2016" name="Appl. Microbiol. Biotechnol.">
        <title>Exploiting the genome sequence of Streptomyces nodosus for enhanced antibiotic production.</title>
        <authorList>
            <person name="Sweeney P."/>
            <person name="Murphy C.D."/>
            <person name="Caffrey P."/>
        </authorList>
    </citation>
    <scope>NUCLEOTIDE SEQUENCE [LARGE SCALE GENOMIC DNA]</scope>
    <source>
        <strain evidence="1 3">ATCC 14899</strain>
    </source>
</reference>
<dbReference type="OrthoDB" id="4259610at2"/>
<dbReference type="KEGG" id="snq:CP978_27685"/>
<dbReference type="Proteomes" id="UP000325763">
    <property type="component" value="Chromosome"/>
</dbReference>
<dbReference type="EMBL" id="CP023747">
    <property type="protein sequence ID" value="QEV41838.1"/>
    <property type="molecule type" value="Genomic_DNA"/>
</dbReference>
<dbReference type="Proteomes" id="UP000031526">
    <property type="component" value="Chromosome"/>
</dbReference>